<dbReference type="InterPro" id="IPR036412">
    <property type="entry name" value="HAD-like_sf"/>
</dbReference>
<dbReference type="InterPro" id="IPR023214">
    <property type="entry name" value="HAD_sf"/>
</dbReference>
<organism evidence="1 2">
    <name type="scientific">Mesoplasma lactucae ATCC 49193</name>
    <dbReference type="NCBI Taxonomy" id="81460"/>
    <lineage>
        <taxon>Bacteria</taxon>
        <taxon>Bacillati</taxon>
        <taxon>Mycoplasmatota</taxon>
        <taxon>Mollicutes</taxon>
        <taxon>Entomoplasmatales</taxon>
        <taxon>Entomoplasmataceae</taxon>
        <taxon>Mesoplasma</taxon>
    </lineage>
</organism>
<evidence type="ECO:0000313" key="2">
    <source>
        <dbReference type="Proteomes" id="UP000232227"/>
    </source>
</evidence>
<dbReference type="Pfam" id="PF08282">
    <property type="entry name" value="Hydrolase_3"/>
    <property type="match status" value="2"/>
</dbReference>
<name>A0A291IR78_9MOLU</name>
<accession>A0A291IR78</accession>
<gene>
    <name evidence="1" type="ORF">CP520_00600</name>
</gene>
<dbReference type="SUPFAM" id="SSF56784">
    <property type="entry name" value="HAD-like"/>
    <property type="match status" value="1"/>
</dbReference>
<dbReference type="RefSeq" id="WP_096862548.1">
    <property type="nucleotide sequence ID" value="NZ_CP023668.1"/>
</dbReference>
<sequence>MRKELENIKMIATDIDGTLLTNDYNLSDQNQMAITELVADQVYFVMDTGGLPQAGYQILTEGGIGVTEYTKWFIGSNGSVIFNFITNESFVALQNNNVKTVEKTFKKLDFKRYEIVEINKVDYARFIVNDFNVWYQLFLVIYDSVAVGNDKNTGLINLLSIMKKYDKVNIKQEEVIYFGDNKNDIPVFKNEKIHCVAVNNAIDELLNLCNEVTSDNNKGISDYLNKNVSTQGLDD</sequence>
<dbReference type="Proteomes" id="UP000232227">
    <property type="component" value="Chromosome"/>
</dbReference>
<dbReference type="GO" id="GO:0005829">
    <property type="term" value="C:cytosol"/>
    <property type="evidence" value="ECO:0007669"/>
    <property type="project" value="TreeGrafter"/>
</dbReference>
<dbReference type="AlphaFoldDB" id="A0A291IR78"/>
<dbReference type="GO" id="GO:0016791">
    <property type="term" value="F:phosphatase activity"/>
    <property type="evidence" value="ECO:0007669"/>
    <property type="project" value="TreeGrafter"/>
</dbReference>
<dbReference type="KEGG" id="mlac:CP520_00600"/>
<evidence type="ECO:0000313" key="1">
    <source>
        <dbReference type="EMBL" id="ATG97260.1"/>
    </source>
</evidence>
<dbReference type="Gene3D" id="3.40.50.1000">
    <property type="entry name" value="HAD superfamily/HAD-like"/>
    <property type="match status" value="1"/>
</dbReference>
<dbReference type="EMBL" id="CP023668">
    <property type="protein sequence ID" value="ATG97260.1"/>
    <property type="molecule type" value="Genomic_DNA"/>
</dbReference>
<keyword evidence="2" id="KW-1185">Reference proteome</keyword>
<dbReference type="GO" id="GO:0000287">
    <property type="term" value="F:magnesium ion binding"/>
    <property type="evidence" value="ECO:0007669"/>
    <property type="project" value="TreeGrafter"/>
</dbReference>
<proteinExistence type="predicted"/>
<dbReference type="PANTHER" id="PTHR10000:SF8">
    <property type="entry name" value="HAD SUPERFAMILY HYDROLASE-LIKE, TYPE 3"/>
    <property type="match status" value="1"/>
</dbReference>
<dbReference type="PANTHER" id="PTHR10000">
    <property type="entry name" value="PHOSPHOSERINE PHOSPHATASE"/>
    <property type="match status" value="1"/>
</dbReference>
<reference evidence="1 2" key="1">
    <citation type="submission" date="2017-09" db="EMBL/GenBank/DDBJ databases">
        <title>SPAdes assembly of the Mesoplasma lactucae genome.</title>
        <authorList>
            <person name="Knight T.F."/>
            <person name="Rubinstein R."/>
            <person name="Citino T."/>
        </authorList>
    </citation>
    <scope>NUCLEOTIDE SEQUENCE [LARGE SCALE GENOMIC DNA]</scope>
    <source>
        <strain evidence="1 2">831-C4</strain>
    </source>
</reference>
<protein>
    <submittedName>
        <fullName evidence="1">Uncharacterized protein</fullName>
    </submittedName>
</protein>
<dbReference type="OrthoDB" id="388395at2"/>